<reference evidence="13" key="3">
    <citation type="journal article" date="2014" name="Nature">
        <title>Elephant shark genome provides unique insights into gnathostome evolution.</title>
        <authorList>
            <consortium name="International Elephant Shark Genome Sequencing Consortium"/>
            <person name="Venkatesh B."/>
            <person name="Lee A.P."/>
            <person name="Ravi V."/>
            <person name="Maurya A.K."/>
            <person name="Lian M.M."/>
            <person name="Swann J.B."/>
            <person name="Ohta Y."/>
            <person name="Flajnik M.F."/>
            <person name="Sutoh Y."/>
            <person name="Kasahara M."/>
            <person name="Hoon S."/>
            <person name="Gangu V."/>
            <person name="Roy S.W."/>
            <person name="Irimia M."/>
            <person name="Korzh V."/>
            <person name="Kondrychyn I."/>
            <person name="Lim Z.W."/>
            <person name="Tay B.H."/>
            <person name="Tohari S."/>
            <person name="Kong K.W."/>
            <person name="Ho S."/>
            <person name="Lorente-Galdos B."/>
            <person name="Quilez J."/>
            <person name="Marques-Bonet T."/>
            <person name="Raney B.J."/>
            <person name="Ingham P.W."/>
            <person name="Tay A."/>
            <person name="Hillier L.W."/>
            <person name="Minx P."/>
            <person name="Boehm T."/>
            <person name="Wilson R.K."/>
            <person name="Brenner S."/>
            <person name="Warren W.C."/>
        </authorList>
    </citation>
    <scope>NUCLEOTIDE SEQUENCE [LARGE SCALE GENOMIC DNA]</scope>
</reference>
<evidence type="ECO:0000256" key="1">
    <source>
        <dbReference type="ARBA" id="ARBA00001946"/>
    </source>
</evidence>
<dbReference type="GO" id="GO:0005948">
    <property type="term" value="C:acetolactate synthase complex"/>
    <property type="evidence" value="ECO:0007669"/>
    <property type="project" value="TreeGrafter"/>
</dbReference>
<comment type="cofactor">
    <cofactor evidence="1">
        <name>Mg(2+)</name>
        <dbReference type="ChEBI" id="CHEBI:18420"/>
    </cofactor>
</comment>
<dbReference type="GO" id="GO:0030976">
    <property type="term" value="F:thiamine pyrophosphate binding"/>
    <property type="evidence" value="ECO:0007669"/>
    <property type="project" value="InterPro"/>
</dbReference>
<evidence type="ECO:0000256" key="7">
    <source>
        <dbReference type="ARBA" id="ARBA00030510"/>
    </source>
</evidence>
<dbReference type="InterPro" id="IPR012001">
    <property type="entry name" value="Thiamin_PyroP_enz_TPP-bd_dom"/>
</dbReference>
<sequence length="545" mass="59166">MEPDLLALLWAALVSATLALLVIAYKLGLLHHLIYKMEPDSPKHGGEIVANVLKAHDVKFVFTLVGGHISPILVACEKIGIRVVDTRHEVTAVYAADAVARLSGGIGVAAVTAGPGVTNTVTAVKNAQMAESPVLLIGGAASTLLKGRGALQDIDQLSLFRTLCKFSATVKTVRDIAPVLRKAIMVAMSGTPGPVFVEFPIDVLYPYHIVNKNISLQMRKAVYQMQGLSLFTVIKALCNLNLDHYDHNSKALEYLGFPCFLGGMARGMLGKNNSIHIRNKRADVLKKADLVILAGTVCDFRLSYGRILSKHSNIIAVNRDHKQLLKNSDMFWKPKINYVLIELSPFSEKRTEKMLKYLNPLNILYCLDEIIAEDSIIVADGGDFVGSSAYILHPRGPLQWLDPGAFGTLGVGGGFALGAKLCRPKSEVWIIYGDGSVGYSIAEFDTFKRHKAPIIALVGNDACWSQISREQVPMLGSSVACNLAYTDYHIVAEGYGGKGYLLNTANENHTEDLLMEAKMEAHGGNPILINVLIGKSNFREGSLSV</sequence>
<comment type="similarity">
    <text evidence="3">Belongs to the TPP enzyme family.</text>
</comment>
<gene>
    <name evidence="12" type="primary">ilvbl</name>
</gene>
<protein>
    <recommendedName>
        <fullName evidence="4">2-hydroxyacyl-CoA lyase 2</fullName>
    </recommendedName>
    <alternativeName>
        <fullName evidence="8">Acetolactate synthase-like protein</fullName>
    </alternativeName>
    <alternativeName>
        <fullName evidence="7">IlvB-like protein</fullName>
    </alternativeName>
</protein>
<organism evidence="12 13">
    <name type="scientific">Callorhinchus milii</name>
    <name type="common">Ghost shark</name>
    <dbReference type="NCBI Taxonomy" id="7868"/>
    <lineage>
        <taxon>Eukaryota</taxon>
        <taxon>Metazoa</taxon>
        <taxon>Chordata</taxon>
        <taxon>Craniata</taxon>
        <taxon>Vertebrata</taxon>
        <taxon>Chondrichthyes</taxon>
        <taxon>Holocephali</taxon>
        <taxon>Chimaeriformes</taxon>
        <taxon>Callorhinchidae</taxon>
        <taxon>Callorhinchus</taxon>
    </lineage>
</organism>
<dbReference type="Gene3D" id="3.40.50.1220">
    <property type="entry name" value="TPP-binding domain"/>
    <property type="match status" value="1"/>
</dbReference>
<evidence type="ECO:0000313" key="13">
    <source>
        <dbReference type="Proteomes" id="UP000314986"/>
    </source>
</evidence>
<evidence type="ECO:0000256" key="6">
    <source>
        <dbReference type="ARBA" id="ARBA00023052"/>
    </source>
</evidence>
<dbReference type="GO" id="GO:0050660">
    <property type="term" value="F:flavin adenine dinucleotide binding"/>
    <property type="evidence" value="ECO:0007669"/>
    <property type="project" value="TreeGrafter"/>
</dbReference>
<evidence type="ECO:0000256" key="9">
    <source>
        <dbReference type="ARBA" id="ARBA00048767"/>
    </source>
</evidence>
<comment type="catalytic activity">
    <reaction evidence="9">
        <text>(2R)-hydroxyhexadecanoyl-CoA = pentadecanal + formyl-CoA</text>
        <dbReference type="Rhea" id="RHEA:55212"/>
        <dbReference type="ChEBI" id="CHEBI:17302"/>
        <dbReference type="ChEBI" id="CHEBI:57376"/>
        <dbReference type="ChEBI" id="CHEBI:138654"/>
    </reaction>
    <physiologicalReaction direction="left-to-right" evidence="9">
        <dbReference type="Rhea" id="RHEA:55213"/>
    </physiologicalReaction>
</comment>
<evidence type="ECO:0000256" key="8">
    <source>
        <dbReference type="ARBA" id="ARBA00032551"/>
    </source>
</evidence>
<keyword evidence="5" id="KW-0479">Metal-binding</keyword>
<dbReference type="FunFam" id="3.40.50.970:FF:000007">
    <property type="entry name" value="Acetolactate synthase"/>
    <property type="match status" value="1"/>
</dbReference>
<dbReference type="Pfam" id="PF02775">
    <property type="entry name" value="TPP_enzyme_C"/>
    <property type="match status" value="1"/>
</dbReference>
<dbReference type="CDD" id="cd07035">
    <property type="entry name" value="TPP_PYR_POX_like"/>
    <property type="match status" value="1"/>
</dbReference>
<reference evidence="12" key="4">
    <citation type="submission" date="2025-08" db="UniProtKB">
        <authorList>
            <consortium name="Ensembl"/>
        </authorList>
    </citation>
    <scope>IDENTIFICATION</scope>
</reference>
<evidence type="ECO:0000256" key="2">
    <source>
        <dbReference type="ARBA" id="ARBA00001964"/>
    </source>
</evidence>
<evidence type="ECO:0000259" key="11">
    <source>
        <dbReference type="Pfam" id="PF02776"/>
    </source>
</evidence>
<dbReference type="GO" id="GO:0009097">
    <property type="term" value="P:isoleucine biosynthetic process"/>
    <property type="evidence" value="ECO:0007669"/>
    <property type="project" value="TreeGrafter"/>
</dbReference>
<comment type="cofactor">
    <cofactor evidence="2">
        <name>thiamine diphosphate</name>
        <dbReference type="ChEBI" id="CHEBI:58937"/>
    </cofactor>
</comment>
<dbReference type="SUPFAM" id="SSF52467">
    <property type="entry name" value="DHS-like NAD/FAD-binding domain"/>
    <property type="match status" value="1"/>
</dbReference>
<dbReference type="Gene3D" id="3.40.50.970">
    <property type="match status" value="2"/>
</dbReference>
<dbReference type="GeneTree" id="ENSGT00940000158035"/>
<accession>A0A4W3H049</accession>
<dbReference type="InterPro" id="IPR045229">
    <property type="entry name" value="TPP_enz"/>
</dbReference>
<feature type="domain" description="Thiamine pyrophosphate enzyme N-terminal TPP-binding" evidence="11">
    <location>
        <begin position="44"/>
        <end position="159"/>
    </location>
</feature>
<dbReference type="PROSITE" id="PS00187">
    <property type="entry name" value="TPP_ENZYMES"/>
    <property type="match status" value="1"/>
</dbReference>
<keyword evidence="13" id="KW-1185">Reference proteome</keyword>
<feature type="domain" description="Thiamine pyrophosphate enzyme TPP-binding" evidence="10">
    <location>
        <begin position="381"/>
        <end position="531"/>
    </location>
</feature>
<dbReference type="PANTHER" id="PTHR18968:SF166">
    <property type="entry name" value="2-HYDROXYACYL-COA LYASE 2"/>
    <property type="match status" value="1"/>
</dbReference>
<dbReference type="PANTHER" id="PTHR18968">
    <property type="entry name" value="THIAMINE PYROPHOSPHATE ENZYMES"/>
    <property type="match status" value="1"/>
</dbReference>
<dbReference type="GO" id="GO:0003984">
    <property type="term" value="F:acetolactate synthase activity"/>
    <property type="evidence" value="ECO:0007669"/>
    <property type="project" value="TreeGrafter"/>
</dbReference>
<evidence type="ECO:0000256" key="5">
    <source>
        <dbReference type="ARBA" id="ARBA00022723"/>
    </source>
</evidence>
<dbReference type="InterPro" id="IPR000399">
    <property type="entry name" value="TPP-bd_CS"/>
</dbReference>
<reference evidence="13" key="1">
    <citation type="journal article" date="2006" name="Science">
        <title>Ancient noncoding elements conserved in the human genome.</title>
        <authorList>
            <person name="Venkatesh B."/>
            <person name="Kirkness E.F."/>
            <person name="Loh Y.H."/>
            <person name="Halpern A.L."/>
            <person name="Lee A.P."/>
            <person name="Johnson J."/>
            <person name="Dandona N."/>
            <person name="Viswanathan L.D."/>
            <person name="Tay A."/>
            <person name="Venter J.C."/>
            <person name="Strausberg R.L."/>
            <person name="Brenner S."/>
        </authorList>
    </citation>
    <scope>NUCLEOTIDE SEQUENCE [LARGE SCALE GENOMIC DNA]</scope>
</reference>
<evidence type="ECO:0000313" key="12">
    <source>
        <dbReference type="Ensembl" id="ENSCMIP00000008537.1"/>
    </source>
</evidence>
<name>A0A4W3H049_CALMI</name>
<proteinExistence type="inferred from homology"/>
<dbReference type="AlphaFoldDB" id="A0A4W3H049"/>
<evidence type="ECO:0000256" key="4">
    <source>
        <dbReference type="ARBA" id="ARBA00018936"/>
    </source>
</evidence>
<evidence type="ECO:0000256" key="3">
    <source>
        <dbReference type="ARBA" id="ARBA00007812"/>
    </source>
</evidence>
<reference evidence="12" key="5">
    <citation type="submission" date="2025-09" db="UniProtKB">
        <authorList>
            <consortium name="Ensembl"/>
        </authorList>
    </citation>
    <scope>IDENTIFICATION</scope>
</reference>
<dbReference type="GO" id="GO:0009099">
    <property type="term" value="P:L-valine biosynthetic process"/>
    <property type="evidence" value="ECO:0007669"/>
    <property type="project" value="TreeGrafter"/>
</dbReference>
<dbReference type="InterPro" id="IPR029035">
    <property type="entry name" value="DHS-like_NAD/FAD-binding_dom"/>
</dbReference>
<dbReference type="Ensembl" id="ENSCMIT00000008777.1">
    <property type="protein sequence ID" value="ENSCMIP00000008537.1"/>
    <property type="gene ID" value="ENSCMIG00000004455.1"/>
</dbReference>
<evidence type="ECO:0000259" key="10">
    <source>
        <dbReference type="Pfam" id="PF02775"/>
    </source>
</evidence>
<reference evidence="13" key="2">
    <citation type="journal article" date="2007" name="PLoS Biol.">
        <title>Survey sequencing and comparative analysis of the elephant shark (Callorhinchus milii) genome.</title>
        <authorList>
            <person name="Venkatesh B."/>
            <person name="Kirkness E.F."/>
            <person name="Loh Y.H."/>
            <person name="Halpern A.L."/>
            <person name="Lee A.P."/>
            <person name="Johnson J."/>
            <person name="Dandona N."/>
            <person name="Viswanathan L.D."/>
            <person name="Tay A."/>
            <person name="Venter J.C."/>
            <person name="Strausberg R.L."/>
            <person name="Brenner S."/>
        </authorList>
    </citation>
    <scope>NUCLEOTIDE SEQUENCE [LARGE SCALE GENOMIC DNA]</scope>
</reference>
<dbReference type="InterPro" id="IPR029061">
    <property type="entry name" value="THDP-binding"/>
</dbReference>
<dbReference type="CDD" id="cd02004">
    <property type="entry name" value="TPP_BZL_OCoD_HPCL"/>
    <property type="match status" value="1"/>
</dbReference>
<dbReference type="Proteomes" id="UP000314986">
    <property type="component" value="Unassembled WGS sequence"/>
</dbReference>
<dbReference type="SUPFAM" id="SSF52518">
    <property type="entry name" value="Thiamin diphosphate-binding fold (THDP-binding)"/>
    <property type="match status" value="2"/>
</dbReference>
<keyword evidence="6" id="KW-0786">Thiamine pyrophosphate</keyword>
<dbReference type="GO" id="GO:0000287">
    <property type="term" value="F:magnesium ion binding"/>
    <property type="evidence" value="ECO:0007669"/>
    <property type="project" value="InterPro"/>
</dbReference>
<dbReference type="Pfam" id="PF02776">
    <property type="entry name" value="TPP_enzyme_N"/>
    <property type="match status" value="1"/>
</dbReference>
<dbReference type="InterPro" id="IPR011766">
    <property type="entry name" value="TPP_enzyme_TPP-bd"/>
</dbReference>